<dbReference type="NCBIfam" id="TIGR02680">
    <property type="entry name" value="TIGR02680 family protein"/>
    <property type="match status" value="1"/>
</dbReference>
<comment type="caution">
    <text evidence="3">The sequence shown here is derived from an EMBL/GenBank/DDBJ whole genome shotgun (WGS) entry which is preliminary data.</text>
</comment>
<gene>
    <name evidence="3" type="ORF">J2S66_006793</name>
</gene>
<dbReference type="InterPro" id="IPR013496">
    <property type="entry name" value="CHP02680"/>
</dbReference>
<dbReference type="InterPro" id="IPR027417">
    <property type="entry name" value="P-loop_NTPase"/>
</dbReference>
<feature type="compositionally biased region" description="Basic and acidic residues" evidence="2">
    <location>
        <begin position="883"/>
        <end position="897"/>
    </location>
</feature>
<protein>
    <submittedName>
        <fullName evidence="3">Uncharacterized protein (TIGR02680 family)</fullName>
    </submittedName>
</protein>
<feature type="coiled-coil region" evidence="1">
    <location>
        <begin position="243"/>
        <end position="273"/>
    </location>
</feature>
<keyword evidence="4" id="KW-1185">Reference proteome</keyword>
<organism evidence="3 4">
    <name type="scientific">Saccharothrix longispora</name>
    <dbReference type="NCBI Taxonomy" id="33920"/>
    <lineage>
        <taxon>Bacteria</taxon>
        <taxon>Bacillati</taxon>
        <taxon>Actinomycetota</taxon>
        <taxon>Actinomycetes</taxon>
        <taxon>Pseudonocardiales</taxon>
        <taxon>Pseudonocardiaceae</taxon>
        <taxon>Saccharothrix</taxon>
    </lineage>
</organism>
<keyword evidence="1" id="KW-0175">Coiled coil</keyword>
<feature type="coiled-coil region" evidence="1">
    <location>
        <begin position="738"/>
        <end position="772"/>
    </location>
</feature>
<evidence type="ECO:0000256" key="2">
    <source>
        <dbReference type="SAM" id="MobiDB-lite"/>
    </source>
</evidence>
<dbReference type="RefSeq" id="WP_310312967.1">
    <property type="nucleotide sequence ID" value="NZ_BAAAXB010000001.1"/>
</dbReference>
<reference evidence="3 4" key="1">
    <citation type="submission" date="2023-07" db="EMBL/GenBank/DDBJ databases">
        <title>Sequencing the genomes of 1000 actinobacteria strains.</title>
        <authorList>
            <person name="Klenk H.-P."/>
        </authorList>
    </citation>
    <scope>NUCLEOTIDE SEQUENCE [LARGE SCALE GENOMIC DNA]</scope>
    <source>
        <strain evidence="3 4">DSM 43749</strain>
    </source>
</reference>
<proteinExistence type="predicted"/>
<sequence length="1360" mass="147547">MTVTGLPRTESGAAPGTVARWVPERAGILNVWRYYDEVFTFHRGRLLLRGPNGTGKSKALELLLPFLFDANLRANRLSTFGTSERTMHWNLMGEGATGTTRVGYVWLEFRFPGADGSPDTWFSCGARLAATRHTTAVHPDYFTTGQRIGVPGGLDLADPNGAPLTGKALEAALGDRGTLHQNAADYRATVRSTLFPGLSEQRYDALITALLQLRTPKLSQRLDPGLLSTLLSKALPPLGETEISDLAEGFERLDRQREQLKRLDAEVEAAQHLRTRQRAYAQRVLRAAAAKLISATTELGNLADAAKLSEDEHRRAARRKHEAEERDELLEQRIVGTEGRIQGLTGSEAYRKGEQLDRLRTRVREARATAGKRRADATRHHQVARTDAEAADTAARHAEARAATAGALADGASTAAARVGLASVHAEITRVLADPSRSRALLRAAVQARAEQVEAVRLALNEHEVAVNSRRDAERALDEAREALAEATERRAAFADLRETALAELRAALLAWVADCRELTFADSGALADLAASETAVLSGIDAAASRVLDAITREETLVGTALENAERDRDALRDEVRRLLGEEDLPPRPPHTRTADRGTMTGAPLWRLVRFADAVPDDVRASVEAALQASGLLDAWVGHDGAVAGHDTFAVPGAVPPAPGRSLADVLVPEIDAPVAADVVARLLGGVAYGEDLPACGEGLPGAHPVAIGADGGWRVGNLRGTWRKDEASHIGALARQRARQRRLTELRERIAAAEELIETHTAAVRSLTERRSDVEADRRARPGHTDANAALEALTRADSAVSSADGVVRRSLDGLAKSEQRVDRALRALTTTAAEHGLPTERNALTAVMAAADAFRTASDAWIDEHAALLTARREADRTAEQARRSRLAAEQRQDEADDAEAAARGLDSELDAVEGTIGVDYRQVLDELAALREQLSSTRRTARANRNEIGTLAVRLGELTAQRATDARDRDRATEVRDQAAVRFRHLADGSLPADSGLDDLPAFRQVLTASSGVRAALDAARSIAAAWPALSHSPKNLGDAAHRLAEEVHASREVLGGRADLELDSDEDVQVFSAMVDGVRIGASALFDLLRSDAERSREDITAQERELFDRTLTGDTRRHLAARIRQAHDLVDGMNARLERVRTASKVAVRLVWEVSPELPPGTRAARDLLLKDPVRLTEEDRESLHRFFRDRVEQARGDETAGNWEQQLGEVFDYTAWHRFVVKVDRMNGTGWQPLTKKLHGALSGGEKAIALHLPLFAAVAAHYQAVAGAPRVILLDEVFVGVDSVNRGQVFALLSALDLDLVLTSDHEWCTYRELDGIAIHQLISGGDDDAVTTARFVWNGAEVVDDEAAEDD</sequence>
<feature type="region of interest" description="Disordered" evidence="2">
    <location>
        <begin position="366"/>
        <end position="398"/>
    </location>
</feature>
<dbReference type="SUPFAM" id="SSF52540">
    <property type="entry name" value="P-loop containing nucleoside triphosphate hydrolases"/>
    <property type="match status" value="1"/>
</dbReference>
<evidence type="ECO:0000256" key="1">
    <source>
        <dbReference type="SAM" id="Coils"/>
    </source>
</evidence>
<dbReference type="Gene3D" id="3.40.50.300">
    <property type="entry name" value="P-loop containing nucleotide triphosphate hydrolases"/>
    <property type="match status" value="2"/>
</dbReference>
<evidence type="ECO:0000313" key="3">
    <source>
        <dbReference type="EMBL" id="MDR6598409.1"/>
    </source>
</evidence>
<name>A0ABU1Q8E2_9PSEU</name>
<dbReference type="Proteomes" id="UP001268819">
    <property type="component" value="Unassembled WGS sequence"/>
</dbReference>
<feature type="region of interest" description="Disordered" evidence="2">
    <location>
        <begin position="883"/>
        <end position="908"/>
    </location>
</feature>
<evidence type="ECO:0000313" key="4">
    <source>
        <dbReference type="Proteomes" id="UP001268819"/>
    </source>
</evidence>
<dbReference type="Pfam" id="PF13558">
    <property type="entry name" value="SbcC_Walker_B"/>
    <property type="match status" value="1"/>
</dbReference>
<accession>A0ABU1Q8E2</accession>
<feature type="coiled-coil region" evidence="1">
    <location>
        <begin position="306"/>
        <end position="333"/>
    </location>
</feature>
<dbReference type="CDD" id="cd00267">
    <property type="entry name" value="ABC_ATPase"/>
    <property type="match status" value="1"/>
</dbReference>
<dbReference type="EMBL" id="JAVDSG010000001">
    <property type="protein sequence ID" value="MDR6598409.1"/>
    <property type="molecule type" value="Genomic_DNA"/>
</dbReference>
<feature type="coiled-coil region" evidence="1">
    <location>
        <begin position="463"/>
        <end position="497"/>
    </location>
</feature>